<dbReference type="GO" id="GO:0046475">
    <property type="term" value="P:glycerophospholipid catabolic process"/>
    <property type="evidence" value="ECO:0007669"/>
    <property type="project" value="TreeGrafter"/>
</dbReference>
<keyword evidence="3" id="KW-0442">Lipid degradation</keyword>
<gene>
    <name evidence="6" type="primary">LOC116218981</name>
</gene>
<evidence type="ECO:0000256" key="3">
    <source>
        <dbReference type="PROSITE-ProRule" id="PRU00555"/>
    </source>
</evidence>
<dbReference type="InterPro" id="IPR002642">
    <property type="entry name" value="LysoPLipase_cat_dom"/>
</dbReference>
<dbReference type="GO" id="GO:0047498">
    <property type="term" value="F:calcium-dependent phospholipase A2 activity"/>
    <property type="evidence" value="ECO:0007669"/>
    <property type="project" value="TreeGrafter"/>
</dbReference>
<dbReference type="PANTHER" id="PTHR10728:SF39">
    <property type="entry name" value="CYTOSOLIC PHOSPHOLIPASE A2 GAMMA"/>
    <property type="match status" value="1"/>
</dbReference>
<sequence>MNQLFSSCCLHIRQEFIQSDLVSMADLGFQTSGSADMDVVIRHKHLCHSEEQFTMKRQIIVQNTLERHDIHVPDVKNVPRVALLGSGGGQRAHTSFLGVIQQLYKEELLDGFHYVAGVSGSTWSMSSLYQNPTWSQDAVKVTEEALLNMSKGTGPTLLEAVKWFMEREKHGNFSLSDVWGAITCRIKGVPLETRTLTEDKHGANPYPLYSTVERHCFDCKKTKEMWFEFSPHESGFLQHGAYVDTSLLNNNFDGGHVKPSHKKPVNMVQLQGMCGCAMGDFAQIVKTIEDILWNWGMLPHHFNTSIFGTIL</sequence>
<reference evidence="6" key="1">
    <citation type="submission" date="2025-08" db="UniProtKB">
        <authorList>
            <consortium name="RefSeq"/>
        </authorList>
    </citation>
    <scope>IDENTIFICATION</scope>
</reference>
<dbReference type="GeneID" id="116218981"/>
<dbReference type="OrthoDB" id="270970at2759"/>
<evidence type="ECO:0000259" key="4">
    <source>
        <dbReference type="PROSITE" id="PS51210"/>
    </source>
</evidence>
<keyword evidence="1 3" id="KW-0378">Hydrolase</keyword>
<keyword evidence="5" id="KW-1185">Reference proteome</keyword>
<name>A0A6P8F395_CLUHA</name>
<dbReference type="GO" id="GO:0005509">
    <property type="term" value="F:calcium ion binding"/>
    <property type="evidence" value="ECO:0007669"/>
    <property type="project" value="TreeGrafter"/>
</dbReference>
<proteinExistence type="predicted"/>
<dbReference type="GO" id="GO:0005829">
    <property type="term" value="C:cytosol"/>
    <property type="evidence" value="ECO:0007669"/>
    <property type="project" value="TreeGrafter"/>
</dbReference>
<evidence type="ECO:0000256" key="1">
    <source>
        <dbReference type="ARBA" id="ARBA00022801"/>
    </source>
</evidence>
<dbReference type="Proteomes" id="UP000515152">
    <property type="component" value="Chromosome 24"/>
</dbReference>
<dbReference type="PANTHER" id="PTHR10728">
    <property type="entry name" value="CYTOSOLIC PHOSPHOLIPASE A2"/>
    <property type="match status" value="1"/>
</dbReference>
<dbReference type="PROSITE" id="PS51210">
    <property type="entry name" value="PLA2C"/>
    <property type="match status" value="1"/>
</dbReference>
<keyword evidence="2 3" id="KW-0443">Lipid metabolism</keyword>
<dbReference type="Pfam" id="PF01735">
    <property type="entry name" value="PLA2_B"/>
    <property type="match status" value="1"/>
</dbReference>
<dbReference type="GO" id="GO:0005635">
    <property type="term" value="C:nuclear envelope"/>
    <property type="evidence" value="ECO:0007669"/>
    <property type="project" value="TreeGrafter"/>
</dbReference>
<dbReference type="RefSeq" id="XP_031417612.2">
    <property type="nucleotide sequence ID" value="XM_031561752.2"/>
</dbReference>
<evidence type="ECO:0000313" key="5">
    <source>
        <dbReference type="Proteomes" id="UP000515152"/>
    </source>
</evidence>
<accession>A0A6P8F395</accession>
<feature type="domain" description="PLA2c" evidence="4">
    <location>
        <begin position="32"/>
        <end position="311"/>
    </location>
</feature>
<evidence type="ECO:0000313" key="6">
    <source>
        <dbReference type="RefSeq" id="XP_031417612.2"/>
    </source>
</evidence>
<evidence type="ECO:0000256" key="2">
    <source>
        <dbReference type="ARBA" id="ARBA00023098"/>
    </source>
</evidence>
<dbReference type="AlphaFoldDB" id="A0A6P8F395"/>
<protein>
    <submittedName>
        <fullName evidence="6">Cytosolic phospholipase A2 zeta-like</fullName>
    </submittedName>
</protein>
<dbReference type="GO" id="GO:0005544">
    <property type="term" value="F:calcium-dependent phospholipid binding"/>
    <property type="evidence" value="ECO:0007669"/>
    <property type="project" value="TreeGrafter"/>
</dbReference>
<dbReference type="GO" id="GO:0005654">
    <property type="term" value="C:nucleoplasm"/>
    <property type="evidence" value="ECO:0007669"/>
    <property type="project" value="TreeGrafter"/>
</dbReference>
<dbReference type="KEGG" id="char:116218981"/>
<organism evidence="5 6">
    <name type="scientific">Clupea harengus</name>
    <name type="common">Atlantic herring</name>
    <dbReference type="NCBI Taxonomy" id="7950"/>
    <lineage>
        <taxon>Eukaryota</taxon>
        <taxon>Metazoa</taxon>
        <taxon>Chordata</taxon>
        <taxon>Craniata</taxon>
        <taxon>Vertebrata</taxon>
        <taxon>Euteleostomi</taxon>
        <taxon>Actinopterygii</taxon>
        <taxon>Neopterygii</taxon>
        <taxon>Teleostei</taxon>
        <taxon>Clupei</taxon>
        <taxon>Clupeiformes</taxon>
        <taxon>Clupeoidei</taxon>
        <taxon>Clupeidae</taxon>
        <taxon>Clupea</taxon>
    </lineage>
</organism>